<sequence length="75" mass="7907">MTVGEDTLDVHATIELSGDHVTEFQPTLTVLVFSTIVVGVPSGVTVMSPVGPFPVAETKSHATADESGAQVKFWH</sequence>
<gene>
    <name evidence="1" type="ORF">UFOPK3925_01681</name>
</gene>
<organism evidence="1">
    <name type="scientific">freshwater metagenome</name>
    <dbReference type="NCBI Taxonomy" id="449393"/>
    <lineage>
        <taxon>unclassified sequences</taxon>
        <taxon>metagenomes</taxon>
        <taxon>ecological metagenomes</taxon>
    </lineage>
</organism>
<evidence type="ECO:0000313" key="1">
    <source>
        <dbReference type="EMBL" id="CAB4345869.1"/>
    </source>
</evidence>
<accession>A0A6J5ZXF1</accession>
<reference evidence="1" key="1">
    <citation type="submission" date="2020-05" db="EMBL/GenBank/DDBJ databases">
        <authorList>
            <person name="Chiriac C."/>
            <person name="Salcher M."/>
            <person name="Ghai R."/>
            <person name="Kavagutti S V."/>
        </authorList>
    </citation>
    <scope>NUCLEOTIDE SEQUENCE</scope>
</reference>
<dbReference type="AlphaFoldDB" id="A0A6J5ZXF1"/>
<dbReference type="EMBL" id="CAESAD010000028">
    <property type="protein sequence ID" value="CAB4345869.1"/>
    <property type="molecule type" value="Genomic_DNA"/>
</dbReference>
<name>A0A6J5ZXF1_9ZZZZ</name>
<proteinExistence type="predicted"/>
<protein>
    <submittedName>
        <fullName evidence="1">Unannotated protein</fullName>
    </submittedName>
</protein>